<dbReference type="Proteomes" id="UP000694864">
    <property type="component" value="Chromosome 1"/>
</dbReference>
<gene>
    <name evidence="3" type="primary">LOC104710417</name>
</gene>
<sequence length="302" mass="34877">MEDSQLSRSGSLNDPSSHAGIYITTFPLKLIIEILSRLPAKSLIRFKSVSKLWNSIIRSKDLTDAFLTRSRARPRLLFTFQHLETGQSFIFSAPEHEKEKDKTVVARHEMTITDFGFCTITSSPYYITSSPVNGLVCCTSGSRIAVCNPTTRQWCILPHVKPEGRVMHARLGYDPVGDEYKVLCVMMMCKRGRRDIKQEHLVFTLRSEQQLTWRYIDITGEPYTDVQGGICINGAIYYKVGHTKIARFDIRRERIMFIEVPKDDITSWVSTNHQGKFGGIEYDDNLYEMMRVWIQEKERFVE</sequence>
<reference evidence="2" key="1">
    <citation type="journal article" date="2014" name="Nat. Commun.">
        <title>The emerging biofuel crop Camelina sativa retains a highly undifferentiated hexaploid genome structure.</title>
        <authorList>
            <person name="Kagale S."/>
            <person name="Koh C."/>
            <person name="Nixon J."/>
            <person name="Bollina V."/>
            <person name="Clarke W.E."/>
            <person name="Tuteja R."/>
            <person name="Spillane C."/>
            <person name="Robinson S.J."/>
            <person name="Links M.G."/>
            <person name="Clarke C."/>
            <person name="Higgins E.E."/>
            <person name="Huebert T."/>
            <person name="Sharpe A.G."/>
            <person name="Parkin I.A."/>
        </authorList>
    </citation>
    <scope>NUCLEOTIDE SEQUENCE [LARGE SCALE GENOMIC DNA]</scope>
    <source>
        <strain evidence="2">cv. DH55</strain>
    </source>
</reference>
<dbReference type="PANTHER" id="PTHR31111:SF83">
    <property type="entry name" value="F-BOX DOMAIN-CONTAINING PROTEIN"/>
    <property type="match status" value="1"/>
</dbReference>
<dbReference type="NCBIfam" id="TIGR01640">
    <property type="entry name" value="F_box_assoc_1"/>
    <property type="match status" value="1"/>
</dbReference>
<dbReference type="Pfam" id="PF00646">
    <property type="entry name" value="F-box"/>
    <property type="match status" value="1"/>
</dbReference>
<dbReference type="SMART" id="SM00256">
    <property type="entry name" value="FBOX"/>
    <property type="match status" value="1"/>
</dbReference>
<keyword evidence="2" id="KW-1185">Reference proteome</keyword>
<dbReference type="InterPro" id="IPR001810">
    <property type="entry name" value="F-box_dom"/>
</dbReference>
<evidence type="ECO:0000259" key="1">
    <source>
        <dbReference type="PROSITE" id="PS50181"/>
    </source>
</evidence>
<dbReference type="PROSITE" id="PS50181">
    <property type="entry name" value="FBOX"/>
    <property type="match status" value="1"/>
</dbReference>
<evidence type="ECO:0000313" key="2">
    <source>
        <dbReference type="Proteomes" id="UP000694864"/>
    </source>
</evidence>
<dbReference type="InterPro" id="IPR017451">
    <property type="entry name" value="F-box-assoc_interact_dom"/>
</dbReference>
<dbReference type="RefSeq" id="XP_010425323.1">
    <property type="nucleotide sequence ID" value="XM_010427021.2"/>
</dbReference>
<dbReference type="InterPro" id="IPR036047">
    <property type="entry name" value="F-box-like_dom_sf"/>
</dbReference>
<accession>A0ABM0TES2</accession>
<organism evidence="2 3">
    <name type="scientific">Camelina sativa</name>
    <name type="common">False flax</name>
    <name type="synonym">Myagrum sativum</name>
    <dbReference type="NCBI Taxonomy" id="90675"/>
    <lineage>
        <taxon>Eukaryota</taxon>
        <taxon>Viridiplantae</taxon>
        <taxon>Streptophyta</taxon>
        <taxon>Embryophyta</taxon>
        <taxon>Tracheophyta</taxon>
        <taxon>Spermatophyta</taxon>
        <taxon>Magnoliopsida</taxon>
        <taxon>eudicotyledons</taxon>
        <taxon>Gunneridae</taxon>
        <taxon>Pentapetalae</taxon>
        <taxon>rosids</taxon>
        <taxon>malvids</taxon>
        <taxon>Brassicales</taxon>
        <taxon>Brassicaceae</taxon>
        <taxon>Camelineae</taxon>
        <taxon>Camelina</taxon>
    </lineage>
</organism>
<dbReference type="Gene3D" id="1.20.1280.50">
    <property type="match status" value="1"/>
</dbReference>
<name>A0ABM0TES2_CAMSA</name>
<feature type="domain" description="F-box" evidence="1">
    <location>
        <begin position="20"/>
        <end position="70"/>
    </location>
</feature>
<dbReference type="SUPFAM" id="SSF81383">
    <property type="entry name" value="F-box domain"/>
    <property type="match status" value="1"/>
</dbReference>
<dbReference type="InterPro" id="IPR013187">
    <property type="entry name" value="F-box-assoc_dom_typ3"/>
</dbReference>
<dbReference type="PANTHER" id="PTHR31111">
    <property type="entry name" value="BNAA05G37150D PROTEIN-RELATED"/>
    <property type="match status" value="1"/>
</dbReference>
<evidence type="ECO:0000313" key="3">
    <source>
        <dbReference type="RefSeq" id="XP_010425323.1"/>
    </source>
</evidence>
<dbReference type="CDD" id="cd22157">
    <property type="entry name" value="F-box_AtFBW1-like"/>
    <property type="match status" value="1"/>
</dbReference>
<dbReference type="Pfam" id="PF08268">
    <property type="entry name" value="FBA_3"/>
    <property type="match status" value="1"/>
</dbReference>
<proteinExistence type="predicted"/>
<reference evidence="3" key="2">
    <citation type="submission" date="2025-08" db="UniProtKB">
        <authorList>
            <consortium name="RefSeq"/>
        </authorList>
    </citation>
    <scope>IDENTIFICATION</scope>
    <source>
        <tissue evidence="3">Leaf</tissue>
    </source>
</reference>
<protein>
    <submittedName>
        <fullName evidence="3">F-box protein At1g30790-like</fullName>
    </submittedName>
</protein>
<dbReference type="GeneID" id="104710417"/>